<proteinExistence type="predicted"/>
<gene>
    <name evidence="1" type="ORF">BECKH772A_GA0070896_108731</name>
    <name evidence="2" type="ORF">BECKH772C_GA0070978_108971</name>
</gene>
<dbReference type="AlphaFoldDB" id="A0A450VV36"/>
<organism evidence="1">
    <name type="scientific">Candidatus Kentrum eta</name>
    <dbReference type="NCBI Taxonomy" id="2126337"/>
    <lineage>
        <taxon>Bacteria</taxon>
        <taxon>Pseudomonadati</taxon>
        <taxon>Pseudomonadota</taxon>
        <taxon>Gammaproteobacteria</taxon>
        <taxon>Candidatus Kentrum</taxon>
    </lineage>
</organism>
<accession>A0A450VV36</accession>
<reference evidence="1" key="1">
    <citation type="submission" date="2019-02" db="EMBL/GenBank/DDBJ databases">
        <authorList>
            <person name="Gruber-Vodicka R. H."/>
            <person name="Seah K. B. B."/>
        </authorList>
    </citation>
    <scope>NUCLEOTIDE SEQUENCE</scope>
    <source>
        <strain evidence="2">BECK_SA2B12</strain>
        <strain evidence="1">BECK_SA2B15</strain>
    </source>
</reference>
<protein>
    <submittedName>
        <fullName evidence="1">Uncharacterized protein</fullName>
    </submittedName>
</protein>
<name>A0A450VV36_9GAMM</name>
<dbReference type="EMBL" id="CAADFG010000873">
    <property type="protein sequence ID" value="VFK08556.1"/>
    <property type="molecule type" value="Genomic_DNA"/>
</dbReference>
<dbReference type="EMBL" id="CAADFJ010000897">
    <property type="protein sequence ID" value="VFK11941.1"/>
    <property type="molecule type" value="Genomic_DNA"/>
</dbReference>
<sequence length="106" mass="12144">MEDVSEVYKRPYNPAVCFHEQPTQLIGETPRPIPMESGQPQPYDYEYEPLGTAVNFMVTEPLAGWRKVNVRDTRTAVDLAWEIYFERVTCLISKAVERSDGIGNYA</sequence>
<evidence type="ECO:0000313" key="2">
    <source>
        <dbReference type="EMBL" id="VFK11941.1"/>
    </source>
</evidence>
<evidence type="ECO:0000313" key="1">
    <source>
        <dbReference type="EMBL" id="VFK08556.1"/>
    </source>
</evidence>